<organism evidence="1 2">
    <name type="scientific">Canis lupus dingo</name>
    <name type="common">dingo</name>
    <dbReference type="NCBI Taxonomy" id="286419"/>
    <lineage>
        <taxon>Eukaryota</taxon>
        <taxon>Metazoa</taxon>
        <taxon>Chordata</taxon>
        <taxon>Craniata</taxon>
        <taxon>Vertebrata</taxon>
        <taxon>Euteleostomi</taxon>
        <taxon>Mammalia</taxon>
        <taxon>Eutheria</taxon>
        <taxon>Laurasiatheria</taxon>
        <taxon>Carnivora</taxon>
        <taxon>Caniformia</taxon>
        <taxon>Canidae</taxon>
        <taxon>Canis</taxon>
    </lineage>
</organism>
<dbReference type="Ensembl" id="ENSCAFT00020008546.1">
    <property type="protein sequence ID" value="ENSCAFP00020007382.1"/>
    <property type="gene ID" value="ENSCAFG00020005978.1"/>
</dbReference>
<evidence type="ECO:0000313" key="2">
    <source>
        <dbReference type="Proteomes" id="UP000694391"/>
    </source>
</evidence>
<name>A0A8C0JZ94_CANLU</name>
<protein>
    <submittedName>
        <fullName evidence="1">Uncharacterized protein</fullName>
    </submittedName>
</protein>
<dbReference type="GeneTree" id="ENSGT01030000235289"/>
<dbReference type="AlphaFoldDB" id="A0A8C0JZ94"/>
<sequence>MPPWSWSQESGEGVCSLTWAPTSRLLARSLLTWDSAMSALSSASSSSCWTLRHLDICVLNPLKSPHPGLQFLDLLLPALQGQLLSLVQTMLQVLHRLLQVLLHPLQVGTGSIIQVELSVLIIPAPDLSIEGALHRLHDPDVVSLQLVNFFILLCNFPVDFRLDLVQL</sequence>
<reference evidence="1" key="1">
    <citation type="submission" date="2025-08" db="UniProtKB">
        <authorList>
            <consortium name="Ensembl"/>
        </authorList>
    </citation>
    <scope>IDENTIFICATION</scope>
</reference>
<proteinExistence type="predicted"/>
<accession>A0A8C0JZ94</accession>
<reference evidence="1" key="2">
    <citation type="submission" date="2025-09" db="UniProtKB">
        <authorList>
            <consortium name="Ensembl"/>
        </authorList>
    </citation>
    <scope>IDENTIFICATION</scope>
</reference>
<dbReference type="Proteomes" id="UP000694391">
    <property type="component" value="Unplaced"/>
</dbReference>
<evidence type="ECO:0000313" key="1">
    <source>
        <dbReference type="Ensembl" id="ENSCAFP00020007382.1"/>
    </source>
</evidence>
<keyword evidence="2" id="KW-1185">Reference proteome</keyword>